<evidence type="ECO:0000256" key="3">
    <source>
        <dbReference type="ARBA" id="ARBA00022568"/>
    </source>
</evidence>
<keyword evidence="3 9" id="KW-0109">Calcium transport</keyword>
<evidence type="ECO:0000256" key="2">
    <source>
        <dbReference type="ARBA" id="ARBA00022448"/>
    </source>
</evidence>
<evidence type="ECO:0000256" key="7">
    <source>
        <dbReference type="ARBA" id="ARBA00023065"/>
    </source>
</evidence>
<dbReference type="InterPro" id="IPR004837">
    <property type="entry name" value="NaCa_Exmemb"/>
</dbReference>
<proteinExistence type="inferred from homology"/>
<dbReference type="Proteomes" id="UP001501510">
    <property type="component" value="Unassembled WGS sequence"/>
</dbReference>
<evidence type="ECO:0000256" key="6">
    <source>
        <dbReference type="ARBA" id="ARBA00022989"/>
    </source>
</evidence>
<keyword evidence="8 9" id="KW-0472">Membrane</keyword>
<dbReference type="RefSeq" id="WP_343762710.1">
    <property type="nucleotide sequence ID" value="NZ_BAAACG010000013.1"/>
</dbReference>
<dbReference type="InterPro" id="IPR004713">
    <property type="entry name" value="CaH_exchang"/>
</dbReference>
<dbReference type="Pfam" id="PF01699">
    <property type="entry name" value="Na_Ca_ex"/>
    <property type="match status" value="2"/>
</dbReference>
<feature type="transmembrane region" description="Helical" evidence="9">
    <location>
        <begin position="156"/>
        <end position="181"/>
    </location>
</feature>
<evidence type="ECO:0000313" key="11">
    <source>
        <dbReference type="EMBL" id="GAA0744499.1"/>
    </source>
</evidence>
<keyword evidence="9" id="KW-0050">Antiport</keyword>
<feature type="transmembrane region" description="Helical" evidence="9">
    <location>
        <begin position="29"/>
        <end position="47"/>
    </location>
</feature>
<comment type="caution">
    <text evidence="9">Lacks conserved residue(s) required for the propagation of feature annotation.</text>
</comment>
<comment type="similarity">
    <text evidence="9">Belongs to the Ca(2+):cation antiporter (CaCA) (TC 2.A.19) family.</text>
</comment>
<feature type="transmembrane region" description="Helical" evidence="9">
    <location>
        <begin position="303"/>
        <end position="324"/>
    </location>
</feature>
<reference evidence="12" key="1">
    <citation type="journal article" date="2019" name="Int. J. Syst. Evol. Microbiol.">
        <title>The Global Catalogue of Microorganisms (GCM) 10K type strain sequencing project: providing services to taxonomists for standard genome sequencing and annotation.</title>
        <authorList>
            <consortium name="The Broad Institute Genomics Platform"/>
            <consortium name="The Broad Institute Genome Sequencing Center for Infectious Disease"/>
            <person name="Wu L."/>
            <person name="Ma J."/>
        </authorList>
    </citation>
    <scope>NUCLEOTIDE SEQUENCE [LARGE SCALE GENOMIC DNA]</scope>
    <source>
        <strain evidence="12">JCM 1407</strain>
    </source>
</reference>
<keyword evidence="2 9" id="KW-0813">Transport</keyword>
<dbReference type="NCBIfam" id="TIGR00378">
    <property type="entry name" value="cax"/>
    <property type="match status" value="1"/>
</dbReference>
<evidence type="ECO:0000256" key="9">
    <source>
        <dbReference type="RuleBase" id="RU365028"/>
    </source>
</evidence>
<feature type="transmembrane region" description="Helical" evidence="9">
    <location>
        <begin position="5"/>
        <end position="23"/>
    </location>
</feature>
<keyword evidence="6 9" id="KW-1133">Transmembrane helix</keyword>
<feature type="transmembrane region" description="Helical" evidence="9">
    <location>
        <begin position="241"/>
        <end position="264"/>
    </location>
</feature>
<evidence type="ECO:0000256" key="4">
    <source>
        <dbReference type="ARBA" id="ARBA00022692"/>
    </source>
</evidence>
<evidence type="ECO:0000256" key="8">
    <source>
        <dbReference type="ARBA" id="ARBA00023136"/>
    </source>
</evidence>
<organism evidence="11 12">
    <name type="scientific">Clostridium oceanicum</name>
    <dbReference type="NCBI Taxonomy" id="1543"/>
    <lineage>
        <taxon>Bacteria</taxon>
        <taxon>Bacillati</taxon>
        <taxon>Bacillota</taxon>
        <taxon>Clostridia</taxon>
        <taxon>Eubacteriales</taxon>
        <taxon>Clostridiaceae</taxon>
        <taxon>Clostridium</taxon>
    </lineage>
</organism>
<feature type="domain" description="Sodium/calcium exchanger membrane region" evidence="10">
    <location>
        <begin position="210"/>
        <end position="347"/>
    </location>
</feature>
<dbReference type="Gene3D" id="1.20.1420.30">
    <property type="entry name" value="NCX, central ion-binding region"/>
    <property type="match status" value="1"/>
</dbReference>
<feature type="transmembrane region" description="Helical" evidence="9">
    <location>
        <begin position="276"/>
        <end position="297"/>
    </location>
</feature>
<feature type="transmembrane region" description="Helical" evidence="9">
    <location>
        <begin position="122"/>
        <end position="144"/>
    </location>
</feature>
<evidence type="ECO:0000256" key="1">
    <source>
        <dbReference type="ARBA" id="ARBA00004127"/>
    </source>
</evidence>
<gene>
    <name evidence="11" type="primary">cax</name>
    <name evidence="11" type="ORF">GCM10008906_29470</name>
</gene>
<keyword evidence="5 9" id="KW-0106">Calcium</keyword>
<keyword evidence="7 9" id="KW-0406">Ion transport</keyword>
<dbReference type="PANTHER" id="PTHR31503:SF22">
    <property type="entry name" value="VACUOLAR CALCIUM ION TRANSPORTER"/>
    <property type="match status" value="1"/>
</dbReference>
<evidence type="ECO:0000313" key="12">
    <source>
        <dbReference type="Proteomes" id="UP001501510"/>
    </source>
</evidence>
<dbReference type="EMBL" id="BAAACG010000013">
    <property type="protein sequence ID" value="GAA0744499.1"/>
    <property type="molecule type" value="Genomic_DNA"/>
</dbReference>
<keyword evidence="4 9" id="KW-0812">Transmembrane</keyword>
<comment type="subcellular location">
    <subcellularLocation>
        <location evidence="1">Endomembrane system</location>
        <topology evidence="1">Multi-pass membrane protein</topology>
    </subcellularLocation>
</comment>
<evidence type="ECO:0000259" key="10">
    <source>
        <dbReference type="Pfam" id="PF01699"/>
    </source>
</evidence>
<feature type="transmembrane region" description="Helical" evidence="9">
    <location>
        <begin position="331"/>
        <end position="351"/>
    </location>
</feature>
<dbReference type="PANTHER" id="PTHR31503">
    <property type="entry name" value="VACUOLAR CALCIUM ION TRANSPORTER"/>
    <property type="match status" value="1"/>
</dbReference>
<comment type="caution">
    <text evidence="11">The sequence shown here is derived from an EMBL/GenBank/DDBJ whole genome shotgun (WGS) entry which is preliminary data.</text>
</comment>
<keyword evidence="12" id="KW-1185">Reference proteome</keyword>
<feature type="transmembrane region" description="Helical" evidence="9">
    <location>
        <begin position="202"/>
        <end position="221"/>
    </location>
</feature>
<protein>
    <recommendedName>
        <fullName evidence="9">Ca(2+)/H(+) antiporter</fullName>
    </recommendedName>
</protein>
<name>A0ABP3V0L9_9CLOT</name>
<dbReference type="InterPro" id="IPR044880">
    <property type="entry name" value="NCX_ion-bd_dom_sf"/>
</dbReference>
<accession>A0ABP3V0L9</accession>
<feature type="transmembrane region" description="Helical" evidence="9">
    <location>
        <begin position="91"/>
        <end position="110"/>
    </location>
</feature>
<dbReference type="InterPro" id="IPR004798">
    <property type="entry name" value="CAX-like"/>
</dbReference>
<evidence type="ECO:0000256" key="5">
    <source>
        <dbReference type="ARBA" id="ARBA00022837"/>
    </source>
</evidence>
<sequence>MKKIYIKYIIICLSIFIMNISTSSSIFNILLYSTIIIPLAVIVGKNTSFISEYIGEKKGGLLSAASGNIPELSMGIWSIKCGMISMAKSALIGAIISNILLVLGVSIFAGGVKYKEQKFNKIVARTNFSMLFIALSTMIIIASLSSFNKMGQHTIAVLSVKVAVVLIFVYILGLVFSLYTHSNLFIVTTGENEENILKKDKNFYKLLFEIIICSLFIYFISESLVLNIKQVVHAYNVSEEFLGIILIPLLGNMGENLSAIICAFQNKINLSLEIAIGSSIQISLFVTPILVIFSYFLNLNMTLLFSPFQIIIAIIAGIMSFFVFQDGKTYWFEGVVLISTYIIVTLAYYYIA</sequence>
<comment type="function">
    <text evidence="9">Ca(+)/H(+) antiporter that extrudes calcium in exchange for external protons.</text>
</comment>
<feature type="domain" description="Sodium/calcium exchanger membrane region" evidence="10">
    <location>
        <begin position="28"/>
        <end position="178"/>
    </location>
</feature>